<dbReference type="SFLD" id="SFLDG01151">
    <property type="entry name" value="Main.2:_Nu-like"/>
    <property type="match status" value="1"/>
</dbReference>
<dbReference type="SFLD" id="SFLDG00358">
    <property type="entry name" value="Main_(cytGST)"/>
    <property type="match status" value="1"/>
</dbReference>
<dbReference type="InterPro" id="IPR004046">
    <property type="entry name" value="GST_C"/>
</dbReference>
<name>A0A812K0V6_9DINO</name>
<dbReference type="Pfam" id="PF00043">
    <property type="entry name" value="GST_C"/>
    <property type="match status" value="1"/>
</dbReference>
<dbReference type="InterPro" id="IPR004045">
    <property type="entry name" value="Glutathione_S-Trfase_N"/>
</dbReference>
<evidence type="ECO:0000259" key="3">
    <source>
        <dbReference type="PROSITE" id="PS50405"/>
    </source>
</evidence>
<dbReference type="SUPFAM" id="SSF52833">
    <property type="entry name" value="Thioredoxin-like"/>
    <property type="match status" value="1"/>
</dbReference>
<evidence type="ECO:0000259" key="2">
    <source>
        <dbReference type="PROSITE" id="PS50404"/>
    </source>
</evidence>
<protein>
    <submittedName>
        <fullName evidence="4">YghU protein</fullName>
    </submittedName>
</protein>
<dbReference type="InterPro" id="IPR040079">
    <property type="entry name" value="Glutathione_S-Trfase"/>
</dbReference>
<dbReference type="InterPro" id="IPR010987">
    <property type="entry name" value="Glutathione-S-Trfase_C-like"/>
</dbReference>
<comment type="caution">
    <text evidence="4">The sequence shown here is derived from an EMBL/GenBank/DDBJ whole genome shotgun (WGS) entry which is preliminary data.</text>
</comment>
<dbReference type="Pfam" id="PF13409">
    <property type="entry name" value="GST_N_2"/>
    <property type="match status" value="1"/>
</dbReference>
<feature type="domain" description="GST N-terminal" evidence="2">
    <location>
        <begin position="21"/>
        <end position="108"/>
    </location>
</feature>
<evidence type="ECO:0000313" key="4">
    <source>
        <dbReference type="EMBL" id="CAE7214934.1"/>
    </source>
</evidence>
<comment type="similarity">
    <text evidence="1">Belongs to the GST superfamily.</text>
</comment>
<dbReference type="PANTHER" id="PTHR44051:SF8">
    <property type="entry name" value="GLUTATHIONE S-TRANSFERASE GSTA"/>
    <property type="match status" value="1"/>
</dbReference>
<organism evidence="4 5">
    <name type="scientific">Symbiodinium natans</name>
    <dbReference type="NCBI Taxonomy" id="878477"/>
    <lineage>
        <taxon>Eukaryota</taxon>
        <taxon>Sar</taxon>
        <taxon>Alveolata</taxon>
        <taxon>Dinophyceae</taxon>
        <taxon>Suessiales</taxon>
        <taxon>Symbiodiniaceae</taxon>
        <taxon>Symbiodinium</taxon>
    </lineage>
</organism>
<evidence type="ECO:0000256" key="1">
    <source>
        <dbReference type="ARBA" id="ARBA00007409"/>
    </source>
</evidence>
<dbReference type="PROSITE" id="PS50404">
    <property type="entry name" value="GST_NTER"/>
    <property type="match status" value="1"/>
</dbReference>
<accession>A0A812K0V6</accession>
<dbReference type="Proteomes" id="UP000604046">
    <property type="component" value="Unassembled WGS sequence"/>
</dbReference>
<dbReference type="SUPFAM" id="SSF47616">
    <property type="entry name" value="GST C-terminal domain-like"/>
    <property type="match status" value="1"/>
</dbReference>
<proteinExistence type="inferred from homology"/>
<dbReference type="InterPro" id="IPR036249">
    <property type="entry name" value="Thioredoxin-like_sf"/>
</dbReference>
<sequence length="275" mass="30647">MHGGHEVENPACPHTYWCALLDGLRLYSLATPNGWKVGILLEELGVSYDAHVVNIGAGKQFSSGFVGANPNSKIPALIDHDGPDGKAVAIMEAAAIMIYLVEKHRCDFLPTDVRLRCECLQWLFWQTGGQGPLTGNFGHFKVYAPAHEVDARNYGVARYGMEVQRLCSVLDRHLAGYGDFTGSPELRPQGPRQYLVGNKYSIADMACFPWAFMLWGKGYNRPGQPDAKDFLNVHQYTHLKAWVDRIAERPAVQRGIRVCAGSPKPWLNKDRKPKL</sequence>
<keyword evidence="5" id="KW-1185">Reference proteome</keyword>
<feature type="domain" description="GST C-terminal" evidence="3">
    <location>
        <begin position="112"/>
        <end position="275"/>
    </location>
</feature>
<evidence type="ECO:0000313" key="5">
    <source>
        <dbReference type="Proteomes" id="UP000604046"/>
    </source>
</evidence>
<dbReference type="AlphaFoldDB" id="A0A812K0V6"/>
<dbReference type="PROSITE" id="PS50405">
    <property type="entry name" value="GST_CTER"/>
    <property type="match status" value="1"/>
</dbReference>
<dbReference type="InterPro" id="IPR036282">
    <property type="entry name" value="Glutathione-S-Trfase_C_sf"/>
</dbReference>
<reference evidence="4" key="1">
    <citation type="submission" date="2021-02" db="EMBL/GenBank/DDBJ databases">
        <authorList>
            <person name="Dougan E. K."/>
            <person name="Rhodes N."/>
            <person name="Thang M."/>
            <person name="Chan C."/>
        </authorList>
    </citation>
    <scope>NUCLEOTIDE SEQUENCE</scope>
</reference>
<dbReference type="EMBL" id="CAJNDS010000524">
    <property type="protein sequence ID" value="CAE7214934.1"/>
    <property type="molecule type" value="Genomic_DNA"/>
</dbReference>
<dbReference type="OrthoDB" id="427079at2759"/>
<gene>
    <name evidence="4" type="primary">yghU</name>
    <name evidence="4" type="ORF">SNAT2548_LOCUS7496</name>
</gene>
<dbReference type="Gene3D" id="1.20.1050.10">
    <property type="match status" value="1"/>
</dbReference>
<dbReference type="CDD" id="cd03048">
    <property type="entry name" value="GST_N_Ure2p_like"/>
    <property type="match status" value="1"/>
</dbReference>
<dbReference type="SFLD" id="SFLDS00019">
    <property type="entry name" value="Glutathione_Transferase_(cytos"/>
    <property type="match status" value="1"/>
</dbReference>
<dbReference type="Gene3D" id="3.40.30.10">
    <property type="entry name" value="Glutaredoxin"/>
    <property type="match status" value="1"/>
</dbReference>
<dbReference type="PANTHER" id="PTHR44051">
    <property type="entry name" value="GLUTATHIONE S-TRANSFERASE-RELATED"/>
    <property type="match status" value="1"/>
</dbReference>